<sequence length="153" mass="17552">MNKTANVLDKMPKRVQTHAKKLVHDIYMASTKQEGLRAFDVFIKVYEAKYPKACECLLKDKQELMTFYDFPAMNWQHIRTTNPIESTLATIRYRTSQTKGCGSRLATPTMVYKLATSAEKHSKRLKGHELISKVIKGVPFKDGEEVKDQEQIA</sequence>
<dbReference type="GO" id="GO:0004803">
    <property type="term" value="F:transposase activity"/>
    <property type="evidence" value="ECO:0007669"/>
    <property type="project" value="UniProtKB-UniRule"/>
</dbReference>
<evidence type="ECO:0000313" key="8">
    <source>
        <dbReference type="Proteomes" id="UP000069902"/>
    </source>
</evidence>
<dbReference type="PANTHER" id="PTHR33217:SF9">
    <property type="entry name" value="MUTATOR FAMILY TRANSPOSASE"/>
    <property type="match status" value="1"/>
</dbReference>
<keyword evidence="4 6" id="KW-0238">DNA-binding</keyword>
<keyword evidence="8" id="KW-1185">Reference proteome</keyword>
<comment type="function">
    <text evidence="1 6">Required for the transposition of the insertion element.</text>
</comment>
<evidence type="ECO:0000256" key="3">
    <source>
        <dbReference type="ARBA" id="ARBA00022578"/>
    </source>
</evidence>
<reference evidence="8" key="1">
    <citation type="submission" date="2015-09" db="EMBL/GenBank/DDBJ databases">
        <authorList>
            <person name="Bertelli C."/>
        </authorList>
    </citation>
    <scope>NUCLEOTIDE SEQUENCE [LARGE SCALE GENOMIC DNA]</scope>
    <source>
        <strain evidence="8">KNic</strain>
    </source>
</reference>
<evidence type="ECO:0000256" key="5">
    <source>
        <dbReference type="ARBA" id="ARBA00023172"/>
    </source>
</evidence>
<gene>
    <name evidence="7" type="ORF">PNK_1282</name>
</gene>
<dbReference type="Proteomes" id="UP000069902">
    <property type="component" value="Chromosome cPNK"/>
</dbReference>
<dbReference type="AlphaFoldDB" id="A0A0U5ERU2"/>
<dbReference type="InParanoid" id="A0A0U5ERU2"/>
<keyword evidence="3 6" id="KW-0815">Transposition</keyword>
<evidence type="ECO:0000256" key="1">
    <source>
        <dbReference type="ARBA" id="ARBA00002190"/>
    </source>
</evidence>
<evidence type="ECO:0000256" key="2">
    <source>
        <dbReference type="ARBA" id="ARBA00010961"/>
    </source>
</evidence>
<organism evidence="7 8">
    <name type="scientific">Candidatus Protochlamydia naegleriophila</name>
    <dbReference type="NCBI Taxonomy" id="389348"/>
    <lineage>
        <taxon>Bacteria</taxon>
        <taxon>Pseudomonadati</taxon>
        <taxon>Chlamydiota</taxon>
        <taxon>Chlamydiia</taxon>
        <taxon>Parachlamydiales</taxon>
        <taxon>Parachlamydiaceae</taxon>
        <taxon>Candidatus Protochlamydia</taxon>
    </lineage>
</organism>
<dbReference type="InterPro" id="IPR001207">
    <property type="entry name" value="Transposase_mutator"/>
</dbReference>
<dbReference type="Pfam" id="PF00872">
    <property type="entry name" value="Transposase_mut"/>
    <property type="match status" value="1"/>
</dbReference>
<dbReference type="GO" id="GO:0003677">
    <property type="term" value="F:DNA binding"/>
    <property type="evidence" value="ECO:0007669"/>
    <property type="project" value="UniProtKB-UniRule"/>
</dbReference>
<name>A0A0U5ERU2_9BACT</name>
<keyword evidence="5 6" id="KW-0233">DNA recombination</keyword>
<dbReference type="EMBL" id="LN879502">
    <property type="protein sequence ID" value="CUI16899.1"/>
    <property type="molecule type" value="Genomic_DNA"/>
</dbReference>
<accession>A0A0U5ERU2</accession>
<dbReference type="PANTHER" id="PTHR33217">
    <property type="entry name" value="TRANSPOSASE FOR INSERTION SEQUENCE ELEMENT IS1081"/>
    <property type="match status" value="1"/>
</dbReference>
<comment type="similarity">
    <text evidence="2 6">Belongs to the transposase mutator family.</text>
</comment>
<evidence type="ECO:0000256" key="4">
    <source>
        <dbReference type="ARBA" id="ARBA00023125"/>
    </source>
</evidence>
<protein>
    <recommendedName>
        <fullName evidence="6">Mutator family transposase</fullName>
    </recommendedName>
</protein>
<dbReference type="KEGG" id="pnl:PNK_1282"/>
<dbReference type="GO" id="GO:0006313">
    <property type="term" value="P:DNA transposition"/>
    <property type="evidence" value="ECO:0007669"/>
    <property type="project" value="UniProtKB-UniRule"/>
</dbReference>
<dbReference type="PATRIC" id="fig|389348.3.peg.1432"/>
<proteinExistence type="inferred from homology"/>
<evidence type="ECO:0000256" key="6">
    <source>
        <dbReference type="RuleBase" id="RU365089"/>
    </source>
</evidence>
<keyword evidence="6" id="KW-0814">Transposable element</keyword>
<evidence type="ECO:0000313" key="7">
    <source>
        <dbReference type="EMBL" id="CUI16899.1"/>
    </source>
</evidence>